<evidence type="ECO:0000259" key="2">
    <source>
        <dbReference type="Pfam" id="PF00534"/>
    </source>
</evidence>
<dbReference type="Pfam" id="PF00534">
    <property type="entry name" value="Glycos_transf_1"/>
    <property type="match status" value="1"/>
</dbReference>
<dbReference type="GO" id="GO:0016757">
    <property type="term" value="F:glycosyltransferase activity"/>
    <property type="evidence" value="ECO:0007669"/>
    <property type="project" value="InterPro"/>
</dbReference>
<dbReference type="PANTHER" id="PTHR46401">
    <property type="entry name" value="GLYCOSYLTRANSFERASE WBBK-RELATED"/>
    <property type="match status" value="1"/>
</dbReference>
<protein>
    <submittedName>
        <fullName evidence="3">Glycosyltransferase</fullName>
    </submittedName>
</protein>
<feature type="domain" description="Glycosyl transferase family 1" evidence="2">
    <location>
        <begin position="166"/>
        <end position="319"/>
    </location>
</feature>
<dbReference type="EMBL" id="DSUT01000150">
    <property type="protein sequence ID" value="HGK28713.1"/>
    <property type="molecule type" value="Genomic_DNA"/>
</dbReference>
<dbReference type="Gene3D" id="3.40.50.2000">
    <property type="entry name" value="Glycogen Phosphorylase B"/>
    <property type="match status" value="1"/>
</dbReference>
<evidence type="ECO:0000313" key="3">
    <source>
        <dbReference type="EMBL" id="HGK28713.1"/>
    </source>
</evidence>
<dbReference type="SUPFAM" id="SSF53756">
    <property type="entry name" value="UDP-Glycosyltransferase/glycogen phosphorylase"/>
    <property type="match status" value="1"/>
</dbReference>
<proteinExistence type="predicted"/>
<organism evidence="3">
    <name type="scientific">candidate division WOR-3 bacterium</name>
    <dbReference type="NCBI Taxonomy" id="2052148"/>
    <lineage>
        <taxon>Bacteria</taxon>
        <taxon>Bacteria division WOR-3</taxon>
    </lineage>
</organism>
<sequence length="351" mass="39252">MRVLFGSFPAITVLGGGVETQVRALQRELKSTGCVVELFDPWRRYEFAQYDLFHLFGADIGTYHLGRAVCALGARIAVSPEFYSRHRPWRLRAVLKLGMSLRRRGGFWTEHVICRELCEMAEMLLPNTRAEAALVEHGLGVRGKVVAVLPNGVEERFADATPDEFASKYGSDFILYVGHIGWARKNLLALLRVVERMQYPTVLIGHVIDNAYTRKCMEIIRRSRNITLIPALEHSSGLLASAYAACSVLVLPSQYETPGLAALEAGLAGARVCITRHGGTTEYFGEYAQYLEPRSLSSISAAIKRALAQPKDGRLREHIAANYLWRHSALRAQAAYERLIREGEAWRSSFT</sequence>
<dbReference type="InterPro" id="IPR001296">
    <property type="entry name" value="Glyco_trans_1"/>
</dbReference>
<dbReference type="AlphaFoldDB" id="A0A7C4CC22"/>
<dbReference type="GO" id="GO:0009103">
    <property type="term" value="P:lipopolysaccharide biosynthetic process"/>
    <property type="evidence" value="ECO:0007669"/>
    <property type="project" value="TreeGrafter"/>
</dbReference>
<dbReference type="PANTHER" id="PTHR46401:SF2">
    <property type="entry name" value="GLYCOSYLTRANSFERASE WBBK-RELATED"/>
    <property type="match status" value="1"/>
</dbReference>
<evidence type="ECO:0000256" key="1">
    <source>
        <dbReference type="ARBA" id="ARBA00022679"/>
    </source>
</evidence>
<comment type="caution">
    <text evidence="3">The sequence shown here is derived from an EMBL/GenBank/DDBJ whole genome shotgun (WGS) entry which is preliminary data.</text>
</comment>
<gene>
    <name evidence="3" type="ORF">ENS41_07135</name>
</gene>
<accession>A0A7C4CC22</accession>
<reference evidence="3" key="1">
    <citation type="journal article" date="2020" name="mSystems">
        <title>Genome- and Community-Level Interaction Insights into Carbon Utilization and Element Cycling Functions of Hydrothermarchaeota in Hydrothermal Sediment.</title>
        <authorList>
            <person name="Zhou Z."/>
            <person name="Liu Y."/>
            <person name="Xu W."/>
            <person name="Pan J."/>
            <person name="Luo Z.H."/>
            <person name="Li M."/>
        </authorList>
    </citation>
    <scope>NUCLEOTIDE SEQUENCE [LARGE SCALE GENOMIC DNA]</scope>
    <source>
        <strain evidence="3">SpSt-488</strain>
    </source>
</reference>
<name>A0A7C4CC22_UNCW3</name>
<keyword evidence="1 3" id="KW-0808">Transferase</keyword>